<organism evidence="4 7">
    <name type="scientific">Geotrypetes seraphini</name>
    <name type="common">Gaboon caecilian</name>
    <name type="synonym">Caecilia seraphini</name>
    <dbReference type="NCBI Taxonomy" id="260995"/>
    <lineage>
        <taxon>Eukaryota</taxon>
        <taxon>Metazoa</taxon>
        <taxon>Chordata</taxon>
        <taxon>Craniata</taxon>
        <taxon>Vertebrata</taxon>
        <taxon>Euteleostomi</taxon>
        <taxon>Amphibia</taxon>
        <taxon>Gymnophiona</taxon>
        <taxon>Geotrypetes</taxon>
    </lineage>
</organism>
<dbReference type="InterPro" id="IPR014756">
    <property type="entry name" value="Ig_E-set"/>
</dbReference>
<evidence type="ECO:0000313" key="9">
    <source>
        <dbReference type="RefSeq" id="XP_033774090.1"/>
    </source>
</evidence>
<keyword evidence="4" id="KW-1185">Reference proteome</keyword>
<feature type="transmembrane region" description="Helical" evidence="2">
    <location>
        <begin position="6"/>
        <end position="25"/>
    </location>
</feature>
<dbReference type="OrthoDB" id="2112051at2759"/>
<dbReference type="RefSeq" id="XP_033774088.1">
    <property type="nucleotide sequence ID" value="XM_033918197.1"/>
</dbReference>
<dbReference type="InterPro" id="IPR026845">
    <property type="entry name" value="NXPH/NXPE"/>
</dbReference>
<dbReference type="InterPro" id="IPR057106">
    <property type="entry name" value="NXPE4_C"/>
</dbReference>
<evidence type="ECO:0000256" key="1">
    <source>
        <dbReference type="ARBA" id="ARBA00005431"/>
    </source>
</evidence>
<dbReference type="PANTHER" id="PTHR16165">
    <property type="entry name" value="NXPE FAMILY MEMBER"/>
    <property type="match status" value="1"/>
</dbReference>
<keyword evidence="2" id="KW-1133">Transmembrane helix</keyword>
<evidence type="ECO:0000313" key="7">
    <source>
        <dbReference type="RefSeq" id="XP_033774088.1"/>
    </source>
</evidence>
<comment type="similarity">
    <text evidence="1">Belongs to the NXPE family.</text>
</comment>
<reference evidence="5 6" key="1">
    <citation type="submission" date="2025-04" db="UniProtKB">
        <authorList>
            <consortium name="RefSeq"/>
        </authorList>
    </citation>
    <scope>IDENTIFICATION</scope>
</reference>
<dbReference type="SUPFAM" id="SSF81296">
    <property type="entry name" value="E set domains"/>
    <property type="match status" value="1"/>
</dbReference>
<evidence type="ECO:0000313" key="5">
    <source>
        <dbReference type="RefSeq" id="XP_033774085.1"/>
    </source>
</evidence>
<dbReference type="Pfam" id="PF06312">
    <property type="entry name" value="Neurexophilin"/>
    <property type="match status" value="1"/>
</dbReference>
<evidence type="ECO:0000313" key="6">
    <source>
        <dbReference type="RefSeq" id="XP_033774087.1"/>
    </source>
</evidence>
<dbReference type="RefSeq" id="XP_033774090.1">
    <property type="nucleotide sequence ID" value="XM_033918199.1"/>
</dbReference>
<protein>
    <submittedName>
        <fullName evidence="5 6">NXPE family member 1-like isoform X1</fullName>
    </submittedName>
</protein>
<dbReference type="Pfam" id="PF24536">
    <property type="entry name" value="NXPE4_C"/>
    <property type="match status" value="1"/>
</dbReference>
<dbReference type="RefSeq" id="XP_033774085.1">
    <property type="nucleotide sequence ID" value="XM_033918194.1"/>
</dbReference>
<dbReference type="AlphaFoldDB" id="A0A6P8PH99"/>
<evidence type="ECO:0000259" key="3">
    <source>
        <dbReference type="Pfam" id="PF24536"/>
    </source>
</evidence>
<dbReference type="GeneID" id="117347368"/>
<proteinExistence type="inferred from homology"/>
<dbReference type="KEGG" id="gsh:117347368"/>
<name>A0A6P8PH99_GEOSA</name>
<dbReference type="RefSeq" id="XP_033774089.1">
    <property type="nucleotide sequence ID" value="XM_033918198.1"/>
</dbReference>
<evidence type="ECO:0000313" key="8">
    <source>
        <dbReference type="RefSeq" id="XP_033774089.1"/>
    </source>
</evidence>
<dbReference type="Proteomes" id="UP000515159">
    <property type="component" value="Chromosome 13"/>
</dbReference>
<accession>A0A6P8PH99</accession>
<keyword evidence="2" id="KW-0812">Transmembrane</keyword>
<dbReference type="Gene3D" id="2.60.40.10">
    <property type="entry name" value="Immunoglobulins"/>
    <property type="match status" value="1"/>
</dbReference>
<keyword evidence="2" id="KW-0472">Membrane</keyword>
<gene>
    <name evidence="5 6 7 8 9" type="primary">LOC117347368</name>
</gene>
<evidence type="ECO:0000256" key="2">
    <source>
        <dbReference type="SAM" id="Phobius"/>
    </source>
</evidence>
<dbReference type="PANTHER" id="PTHR16165:SF3">
    <property type="entry name" value="NXPE FAMILY MEMBER 1"/>
    <property type="match status" value="1"/>
</dbReference>
<feature type="domain" description="NXPE C-terminal" evidence="3">
    <location>
        <begin position="317"/>
        <end position="540"/>
    </location>
</feature>
<sequence>MKHKTLFPVVLLTSMFISFFFYWSFGKRRLSIWSFRVNNTEQRQNKETPLAASQARLMEIEKQVKEIFKRLDQMVPKVTFTHMNNTTSAKMSRAILLYSKDKYCIGDILIVQLDMYDYLGNRKKYGGDFLRARIYSPELQAAASGRIEDLNNGSYLVHFTLSWEGRVQFSLLLFHPSEGVSALWRARNEGYNNVEFMGIFTNATYRATTQCNFNLSTDQELCEYLETGDGDYFYCVKPLGLPCGSLIRMQSHNTDNSYLNALEKSLLARSNIGIEIPRPFPYIDVFPCGNNINSTKEKCKTGMDSPFPSGFILRNVWNPVFCKKTPLDTPDQIMQCLNGKMVYFMGDSTLRQWILYISKIDKSLKYFDLHRTGLVSKLLAIDMDSNFLIQWKKHGHPYIAHRDYTVKDNVYLSREIDLLDGGKYTVIVITLGQHFRPFPIHMFIKRMLGIRKAIERLFMRSPDTKVILKSENTREMSIDMERFSDFHGYIQYLVVKEIFRDLNIGVVDAWDISTAFASNNVHPHVDVVSSQVYMFLSYIC</sequence>
<evidence type="ECO:0000313" key="4">
    <source>
        <dbReference type="Proteomes" id="UP000515159"/>
    </source>
</evidence>
<dbReference type="RefSeq" id="XP_033774087.1">
    <property type="nucleotide sequence ID" value="XM_033918196.1"/>
</dbReference>
<dbReference type="InterPro" id="IPR013783">
    <property type="entry name" value="Ig-like_fold"/>
</dbReference>